<evidence type="ECO:0000313" key="8">
    <source>
        <dbReference type="Proteomes" id="UP000461730"/>
    </source>
</evidence>
<evidence type="ECO:0000256" key="4">
    <source>
        <dbReference type="ARBA" id="ARBA00022989"/>
    </source>
</evidence>
<keyword evidence="2" id="KW-0813">Transport</keyword>
<reference evidence="7 8" key="1">
    <citation type="submission" date="2019-12" db="EMBL/GenBank/DDBJ databases">
        <title>Chitinophaga sp. strain ysch24 (GDMCC 1.1355), whole genome shotgun sequence.</title>
        <authorList>
            <person name="Zhang X."/>
        </authorList>
    </citation>
    <scope>NUCLEOTIDE SEQUENCE [LARGE SCALE GENOMIC DNA]</scope>
    <source>
        <strain evidence="8">ysch24</strain>
    </source>
</reference>
<evidence type="ECO:0000256" key="5">
    <source>
        <dbReference type="ARBA" id="ARBA00023136"/>
    </source>
</evidence>
<dbReference type="GO" id="GO:0015171">
    <property type="term" value="F:amino acid transmembrane transporter activity"/>
    <property type="evidence" value="ECO:0007669"/>
    <property type="project" value="TreeGrafter"/>
</dbReference>
<evidence type="ECO:0000313" key="7">
    <source>
        <dbReference type="EMBL" id="MVT11451.1"/>
    </source>
</evidence>
<feature type="transmembrane region" description="Helical" evidence="6">
    <location>
        <begin position="188"/>
        <end position="212"/>
    </location>
</feature>
<dbReference type="PANTHER" id="PTHR43243">
    <property type="entry name" value="INNER MEMBRANE TRANSPORTER YGJI-RELATED"/>
    <property type="match status" value="1"/>
</dbReference>
<evidence type="ECO:0000256" key="2">
    <source>
        <dbReference type="ARBA" id="ARBA00022448"/>
    </source>
</evidence>
<feature type="transmembrane region" description="Helical" evidence="6">
    <location>
        <begin position="30"/>
        <end position="52"/>
    </location>
</feature>
<dbReference type="PIRSF" id="PIRSF006060">
    <property type="entry name" value="AA_transporter"/>
    <property type="match status" value="1"/>
</dbReference>
<feature type="transmembrane region" description="Helical" evidence="6">
    <location>
        <begin position="396"/>
        <end position="414"/>
    </location>
</feature>
<dbReference type="PANTHER" id="PTHR43243:SF4">
    <property type="entry name" value="CATIONIC AMINO ACID TRANSPORTER 4"/>
    <property type="match status" value="1"/>
</dbReference>
<feature type="transmembrane region" description="Helical" evidence="6">
    <location>
        <begin position="90"/>
        <end position="108"/>
    </location>
</feature>
<feature type="transmembrane region" description="Helical" evidence="6">
    <location>
        <begin position="232"/>
        <end position="257"/>
    </location>
</feature>
<dbReference type="Pfam" id="PF13520">
    <property type="entry name" value="AA_permease_2"/>
    <property type="match status" value="1"/>
</dbReference>
<dbReference type="InterPro" id="IPR002293">
    <property type="entry name" value="AA/rel_permease1"/>
</dbReference>
<evidence type="ECO:0000256" key="1">
    <source>
        <dbReference type="ARBA" id="ARBA00004141"/>
    </source>
</evidence>
<evidence type="ECO:0000256" key="3">
    <source>
        <dbReference type="ARBA" id="ARBA00022692"/>
    </source>
</evidence>
<feature type="transmembrane region" description="Helical" evidence="6">
    <location>
        <begin position="160"/>
        <end position="181"/>
    </location>
</feature>
<dbReference type="AlphaFoldDB" id="A0A7K1UAP1"/>
<gene>
    <name evidence="7" type="ORF">GO493_24510</name>
</gene>
<name>A0A7K1UAP1_9BACT</name>
<feature type="transmembrane region" description="Helical" evidence="6">
    <location>
        <begin position="426"/>
        <end position="445"/>
    </location>
</feature>
<comment type="caution">
    <text evidence="7">The sequence shown here is derived from an EMBL/GenBank/DDBJ whole genome shotgun (WGS) entry which is preliminary data.</text>
</comment>
<feature type="transmembrane region" description="Helical" evidence="6">
    <location>
        <begin position="269"/>
        <end position="296"/>
    </location>
</feature>
<keyword evidence="3 6" id="KW-0812">Transmembrane</keyword>
<dbReference type="EMBL" id="WRXN01000013">
    <property type="protein sequence ID" value="MVT11451.1"/>
    <property type="molecule type" value="Genomic_DNA"/>
</dbReference>
<feature type="transmembrane region" description="Helical" evidence="6">
    <location>
        <begin position="58"/>
        <end position="78"/>
    </location>
</feature>
<feature type="transmembrane region" description="Helical" evidence="6">
    <location>
        <begin position="316"/>
        <end position="339"/>
    </location>
</feature>
<feature type="transmembrane region" description="Helical" evidence="6">
    <location>
        <begin position="372"/>
        <end position="390"/>
    </location>
</feature>
<accession>A0A7K1UAP1</accession>
<protein>
    <submittedName>
        <fullName evidence="7">Amino acid permease</fullName>
    </submittedName>
</protein>
<keyword evidence="5 6" id="KW-0472">Membrane</keyword>
<feature type="transmembrane region" description="Helical" evidence="6">
    <location>
        <begin position="451"/>
        <end position="470"/>
    </location>
</feature>
<organism evidence="7 8">
    <name type="scientific">Chitinophaga tropicalis</name>
    <dbReference type="NCBI Taxonomy" id="2683588"/>
    <lineage>
        <taxon>Bacteria</taxon>
        <taxon>Pseudomonadati</taxon>
        <taxon>Bacteroidota</taxon>
        <taxon>Chitinophagia</taxon>
        <taxon>Chitinophagales</taxon>
        <taxon>Chitinophagaceae</taxon>
        <taxon>Chitinophaga</taxon>
    </lineage>
</organism>
<comment type="subcellular location">
    <subcellularLocation>
        <location evidence="1">Membrane</location>
        <topology evidence="1">Multi-pass membrane protein</topology>
    </subcellularLocation>
</comment>
<dbReference type="Gene3D" id="1.20.1740.10">
    <property type="entry name" value="Amino acid/polyamine transporter I"/>
    <property type="match status" value="1"/>
</dbReference>
<evidence type="ECO:0000256" key="6">
    <source>
        <dbReference type="SAM" id="Phobius"/>
    </source>
</evidence>
<dbReference type="Proteomes" id="UP000461730">
    <property type="component" value="Unassembled WGS sequence"/>
</dbReference>
<sequence>MIKKSIESLQLEAAQSGSNTLRRSLGGINLIAIGIGVIIGAGLFSLTGLAAANNAGPAVILSFVLAAVGCAFSALCYAEMASMVPVAGSAYTYAYATLGELFAWIIGWDLVLEYSVGAATVGISWSQYLVSFLDKFNIHLPAQLVASPFELITLADGTRIHGYINLPAVLIIVFITSIIIFGTKGSAFFNAIVVALKVGVVLVFIALGWHYINPENYKPFIPRNTGEFGSFGWSGILRGAGVVFFVFIGFDIVATMAQETRNPKRNMPIGILGSLIICTILFVLFGYVMTGLAHYTAFKGSAAPVAVAIKNTPYEWLFIAVIAAILIGYTSVILVDLLGQSRVFYSMSKDGLLPQIFSQLHPRFATPYKSNIVLCIFISLFAGLVPLKVVGEMTSIGTLLAFVMVCLGVLILRYKQPDLPRAFRTPFVPVVPILGILTCLLMMVSLPLDTWIRLIVWLVLGFIIYFGYGIKNSKLRRQLQ</sequence>
<keyword evidence="8" id="KW-1185">Reference proteome</keyword>
<proteinExistence type="predicted"/>
<dbReference type="RefSeq" id="WP_317165465.1">
    <property type="nucleotide sequence ID" value="NZ_WRXN01000013.1"/>
</dbReference>
<keyword evidence="4 6" id="KW-1133">Transmembrane helix</keyword>
<dbReference type="GO" id="GO:0016020">
    <property type="term" value="C:membrane"/>
    <property type="evidence" value="ECO:0007669"/>
    <property type="project" value="UniProtKB-SubCell"/>
</dbReference>